<evidence type="ECO:0000313" key="2">
    <source>
        <dbReference type="Proteomes" id="UP001227268"/>
    </source>
</evidence>
<protein>
    <submittedName>
        <fullName evidence="1">Uncharacterized protein</fullName>
    </submittedName>
</protein>
<reference evidence="1" key="1">
    <citation type="submission" date="2023-04" db="EMBL/GenBank/DDBJ databases">
        <title>Draft Genome sequencing of Naganishia species isolated from polar environments using Oxford Nanopore Technology.</title>
        <authorList>
            <person name="Leo P."/>
            <person name="Venkateswaran K."/>
        </authorList>
    </citation>
    <scope>NUCLEOTIDE SEQUENCE</scope>
    <source>
        <strain evidence="1">MNA-CCFEE 5423</strain>
    </source>
</reference>
<sequence length="896" mass="97818">MSDQHHIQYLQRATSNSTYPRPMQSSYMEQQQYLHQPFYQDSGCQSNQFQEQPRVFYLQPTSSIQYPYSDVSCPSQSQAQMFTYALGPQHQQQMSLAPLPLVDSGLMDTQTVFSSSSNGLDGYFTPPSSADLSMMGNNGMFPMSAPPMTISPSSLQHVFSEHQQSPSTSASEISSYVNPYFQQEMDVSMVKKRRRLSEEMEEHGLANACTMPKPQEDPQYARGVAAKKMRKGKSEESSLLGYVENTSNSHSDATTATASPKRSEASVSGSPSSISLPLRRQFAGGKKKNPPPGGFKPWNTSPASSHLPSGSDCINPVTGEVSLPNLENLTKEEIRKVKNRASAQRSRTRKSEQTYELRMENAKLLERMELVKQALKEARPDLCESLALDKPESCLLSYDNGLAGRGEGIYNEDEERAHMQMLIQGLRTQLDSERNQRVAAELKVSRFQRELDSRLPVLVKLSSSSIVTASPNGCPISPKLTLDQAAERENAVLVRMASDLDDADMDDETLCSVPTSPTFPKVGSAIKSMQSVTQTESGRQVAVNGGVVVKRESQEAGLMESVSMQEEKGALMFVMLVAMALFALPAANRSSRQTASCISSASVDPAAASTVEPTGILHSIQQSLLPGGTSKQNVTVTLVKPLTATEDHAASYTPSLQDAKSENELNEAFQSWLGQSGTETQKDDSASPRGWIVVQPDSAYSKRMGSFTCSADFWRQSESELLKTHPNSFAMMSEHDAVTSASMAADSAFPALFTRESAPWHKGPSPTLGQLIVEDPFADIDCTSDLLDLNHHARASSAFDDQSSSFMSSRRTSIHSHWQSDNMAMSRSVSTSALPSTDALSSFEKSTAVKFAKIDVDVEIQTSVVFKAARSKLNSSGFLDRTEAGKLLTSGASYTQ</sequence>
<dbReference type="Proteomes" id="UP001227268">
    <property type="component" value="Unassembled WGS sequence"/>
</dbReference>
<accession>A0ACC2W0L5</accession>
<keyword evidence="2" id="KW-1185">Reference proteome</keyword>
<gene>
    <name evidence="1" type="ORF">QFC21_001631</name>
</gene>
<organism evidence="1 2">
    <name type="scientific">Naganishia friedmannii</name>
    <dbReference type="NCBI Taxonomy" id="89922"/>
    <lineage>
        <taxon>Eukaryota</taxon>
        <taxon>Fungi</taxon>
        <taxon>Dikarya</taxon>
        <taxon>Basidiomycota</taxon>
        <taxon>Agaricomycotina</taxon>
        <taxon>Tremellomycetes</taxon>
        <taxon>Filobasidiales</taxon>
        <taxon>Filobasidiaceae</taxon>
        <taxon>Naganishia</taxon>
    </lineage>
</organism>
<dbReference type="EMBL" id="JASBWT010000004">
    <property type="protein sequence ID" value="KAJ9105264.1"/>
    <property type="molecule type" value="Genomic_DNA"/>
</dbReference>
<proteinExistence type="predicted"/>
<name>A0ACC2W0L5_9TREE</name>
<evidence type="ECO:0000313" key="1">
    <source>
        <dbReference type="EMBL" id="KAJ9105264.1"/>
    </source>
</evidence>
<comment type="caution">
    <text evidence="1">The sequence shown here is derived from an EMBL/GenBank/DDBJ whole genome shotgun (WGS) entry which is preliminary data.</text>
</comment>